<evidence type="ECO:0000313" key="1">
    <source>
        <dbReference type="EMBL" id="ONI40605.1"/>
    </source>
</evidence>
<dbReference type="Proteomes" id="UP000188605">
    <property type="component" value="Unassembled WGS sequence"/>
</dbReference>
<keyword evidence="1" id="KW-0808">Transferase</keyword>
<name>A0ACC8XCQ2_9FIRM</name>
<accession>A0ACC8XCQ2</accession>
<gene>
    <name evidence="1" type="ORF">AN396_05340</name>
</gene>
<keyword evidence="2" id="KW-1185">Reference proteome</keyword>
<evidence type="ECO:0000313" key="2">
    <source>
        <dbReference type="Proteomes" id="UP000188605"/>
    </source>
</evidence>
<protein>
    <submittedName>
        <fullName evidence="1">Methyltransferase</fullName>
    </submittedName>
</protein>
<comment type="caution">
    <text evidence="1">The sequence shown here is derived from an EMBL/GenBank/DDBJ whole genome shotgun (WGS) entry which is preliminary data.</text>
</comment>
<dbReference type="EMBL" id="LJDB01000047">
    <property type="protein sequence ID" value="ONI40605.1"/>
    <property type="molecule type" value="Genomic_DNA"/>
</dbReference>
<sequence length="257" mass="29945">MVHFRYDILLKDNLKKEVNEMDFDENGLVAWELNAEFWDNYMGDESNYFHRDLVRPSVEKLMDINQNDFVLDIACGNGNYSERMAKQGAKVIAFDYSNKMIELAIKRRKDILDKVEFIVCDATKYDDVIKLKRDRLFTKAVANMAIMDISKIAPLFKAVYDMLEQEGIFVFATHHPCFTYENDDYFTSCINKGIAVKGQPSLQNYYHRSIADIFNVAFDTGFCIDGFYEIPFRDEKVPIIMIVRLTKKYVASSKENN</sequence>
<organism evidence="1 2">
    <name type="scientific">Candidatus Epulonipiscium fishelsonii</name>
    <dbReference type="NCBI Taxonomy" id="77094"/>
    <lineage>
        <taxon>Bacteria</taxon>
        <taxon>Bacillati</taxon>
        <taxon>Bacillota</taxon>
        <taxon>Clostridia</taxon>
        <taxon>Lachnospirales</taxon>
        <taxon>Lachnospiraceae</taxon>
        <taxon>Candidatus Epulonipiscium</taxon>
    </lineage>
</organism>
<proteinExistence type="predicted"/>
<keyword evidence="1" id="KW-0489">Methyltransferase</keyword>
<reference evidence="1" key="1">
    <citation type="submission" date="2016-08" db="EMBL/GenBank/DDBJ databases">
        <authorList>
            <person name="Ngugi D.K."/>
            <person name="Miyake S."/>
            <person name="Stingl U."/>
        </authorList>
    </citation>
    <scope>NUCLEOTIDE SEQUENCE</scope>
    <source>
        <strain evidence="1">SCG-B11WGA-EpuloA1</strain>
    </source>
</reference>